<protein>
    <submittedName>
        <fullName evidence="9">Methyl-accepting chemotaxis protein</fullName>
    </submittedName>
</protein>
<evidence type="ECO:0000259" key="7">
    <source>
        <dbReference type="PROSITE" id="PS50111"/>
    </source>
</evidence>
<dbReference type="SUPFAM" id="SSF58104">
    <property type="entry name" value="Methyl-accepting chemotaxis protein (MCP) signaling domain"/>
    <property type="match status" value="1"/>
</dbReference>
<dbReference type="CDD" id="cd11386">
    <property type="entry name" value="MCP_signal"/>
    <property type="match status" value="1"/>
</dbReference>
<comment type="caution">
    <text evidence="9">The sequence shown here is derived from an EMBL/GenBank/DDBJ whole genome shotgun (WGS) entry which is preliminary data.</text>
</comment>
<feature type="transmembrane region" description="Helical" evidence="6">
    <location>
        <begin position="188"/>
        <end position="211"/>
    </location>
</feature>
<feature type="region of interest" description="Disordered" evidence="5">
    <location>
        <begin position="596"/>
        <end position="619"/>
    </location>
</feature>
<evidence type="ECO:0000313" key="9">
    <source>
        <dbReference type="EMBL" id="TBN14857.1"/>
    </source>
</evidence>
<name>A0ABY1YAG4_9HYPH</name>
<feature type="domain" description="Methyl-accepting transducer" evidence="7">
    <location>
        <begin position="350"/>
        <end position="579"/>
    </location>
</feature>
<dbReference type="Pfam" id="PF00015">
    <property type="entry name" value="MCPsignal"/>
    <property type="match status" value="1"/>
</dbReference>
<dbReference type="SMART" id="SM00283">
    <property type="entry name" value="MA"/>
    <property type="match status" value="1"/>
</dbReference>
<evidence type="ECO:0000256" key="1">
    <source>
        <dbReference type="ARBA" id="ARBA00022500"/>
    </source>
</evidence>
<feature type="domain" description="HAMP" evidence="8">
    <location>
        <begin position="212"/>
        <end position="265"/>
    </location>
</feature>
<dbReference type="PANTHER" id="PTHR43531">
    <property type="entry name" value="PROTEIN ICFG"/>
    <property type="match status" value="1"/>
</dbReference>
<sequence>MFLLQNMKIRTKVLLLVLPICFVGILAACLLAAQLKRADSAYEKLIGHQILASNDMARASRNMVAVPYRAYQILEYPSETAQMERAVAAYKDEKSRLFQRLQKVKADLPLEANRVDDLIQRVNEVNQLSDKAVDFGSRDENDQARLFLAQADALVSPLIEDVRKWQDELTSAVDAASSDLSATTYQTIAFSLSGIGIVFSVGIIAALILSAKGITMPISRLNQQMTTLATGDTSAEIEGVNRGDELGSMASAVAVFRTNALERQRLEREAAEMRDLSEQERNLREAQRAEESANIQFAVDSLADALDQLANGNVDYRIEHIFVGHLDAVRDNFNSSSAKLQAVLRAVGENARGIDAGANEIRAAADDLSKRTEQQAASVEETAAALEQITTTVKDSSRRAEEVGQLVARARASAERSGGVVKEAVVAMQQIERSSSEITNIIGVIDEIAFQTNLLALNAGVEAARAGDAGKGFAVVAQEVRELAQRSATAAKEIKELIVTSGAQVRNGVELVGETGNALEVIVSDVQEINRHVSAIVDASKEQATGLQEINTAVNTMDQGTQQNAAMVEQQTAASHSLAKEAASLTRLLEQFNLGDVPQATTGSPTHSQAPSTQASPVHRLAGRVQRAFFGSAARQEEWREF</sequence>
<organism evidence="9 10">
    <name type="scientific">Agrobacterium cavarae</name>
    <dbReference type="NCBI Taxonomy" id="2528239"/>
    <lineage>
        <taxon>Bacteria</taxon>
        <taxon>Pseudomonadati</taxon>
        <taxon>Pseudomonadota</taxon>
        <taxon>Alphaproteobacteria</taxon>
        <taxon>Hyphomicrobiales</taxon>
        <taxon>Rhizobiaceae</taxon>
        <taxon>Rhizobium/Agrobacterium group</taxon>
        <taxon>Agrobacterium</taxon>
    </lineage>
</organism>
<dbReference type="SUPFAM" id="SSF158472">
    <property type="entry name" value="HAMP domain-like"/>
    <property type="match status" value="1"/>
</dbReference>
<dbReference type="CDD" id="cd06225">
    <property type="entry name" value="HAMP"/>
    <property type="match status" value="1"/>
</dbReference>
<keyword evidence="1" id="KW-0145">Chemotaxis</keyword>
<gene>
    <name evidence="9" type="ORF">EYC79_07485</name>
</gene>
<evidence type="ECO:0000256" key="3">
    <source>
        <dbReference type="PROSITE-ProRule" id="PRU00284"/>
    </source>
</evidence>
<feature type="compositionally biased region" description="Polar residues" evidence="5">
    <location>
        <begin position="599"/>
        <end position="616"/>
    </location>
</feature>
<keyword evidence="6" id="KW-1133">Transmembrane helix</keyword>
<dbReference type="EMBL" id="SISF01000026">
    <property type="protein sequence ID" value="TBN14857.1"/>
    <property type="molecule type" value="Genomic_DNA"/>
</dbReference>
<dbReference type="Gene3D" id="6.10.340.10">
    <property type="match status" value="1"/>
</dbReference>
<keyword evidence="6" id="KW-0472">Membrane</keyword>
<dbReference type="PANTHER" id="PTHR43531:SF11">
    <property type="entry name" value="METHYL-ACCEPTING CHEMOTAXIS PROTEIN 3"/>
    <property type="match status" value="1"/>
</dbReference>
<evidence type="ECO:0000256" key="5">
    <source>
        <dbReference type="SAM" id="MobiDB-lite"/>
    </source>
</evidence>
<dbReference type="PROSITE" id="PS50111">
    <property type="entry name" value="CHEMOTAXIS_TRANSDUC_2"/>
    <property type="match status" value="1"/>
</dbReference>
<dbReference type="InterPro" id="IPR004089">
    <property type="entry name" value="MCPsignal_dom"/>
</dbReference>
<keyword evidence="3" id="KW-0807">Transducer</keyword>
<dbReference type="Gene3D" id="1.10.287.950">
    <property type="entry name" value="Methyl-accepting chemotaxis protein"/>
    <property type="match status" value="1"/>
</dbReference>
<evidence type="ECO:0000256" key="4">
    <source>
        <dbReference type="SAM" id="Coils"/>
    </source>
</evidence>
<reference evidence="9 10" key="1">
    <citation type="submission" date="2019-02" db="EMBL/GenBank/DDBJ databases">
        <title>Current taxonomic status of genus Agrobacterium and description of Agrobacterium cavarae sp. nov. isolated from maize roots.</title>
        <authorList>
            <person name="Flores-Felix J.D."/>
            <person name="Menendez E."/>
            <person name="Ramirez-Bahena M.H."/>
            <person name="Garcia-Fraile P."/>
            <person name="Velazquez E."/>
        </authorList>
    </citation>
    <scope>NUCLEOTIDE SEQUENCE [LARGE SCALE GENOMIC DNA]</scope>
    <source>
        <strain evidence="9 10">RZME10</strain>
    </source>
</reference>
<dbReference type="InterPro" id="IPR051310">
    <property type="entry name" value="MCP_chemotaxis"/>
</dbReference>
<evidence type="ECO:0000256" key="6">
    <source>
        <dbReference type="SAM" id="Phobius"/>
    </source>
</evidence>
<dbReference type="RefSeq" id="WP_130977572.1">
    <property type="nucleotide sequence ID" value="NZ_SISF01000026.1"/>
</dbReference>
<dbReference type="Pfam" id="PF00672">
    <property type="entry name" value="HAMP"/>
    <property type="match status" value="1"/>
</dbReference>
<proteinExistence type="inferred from homology"/>
<dbReference type="InterPro" id="IPR003660">
    <property type="entry name" value="HAMP_dom"/>
</dbReference>
<keyword evidence="10" id="KW-1185">Reference proteome</keyword>
<feature type="coiled-coil region" evidence="4">
    <location>
        <begin position="259"/>
        <end position="296"/>
    </location>
</feature>
<evidence type="ECO:0000256" key="2">
    <source>
        <dbReference type="ARBA" id="ARBA00029447"/>
    </source>
</evidence>
<feature type="domain" description="HAMP" evidence="8">
    <location>
        <begin position="293"/>
        <end position="345"/>
    </location>
</feature>
<keyword evidence="4" id="KW-0175">Coiled coil</keyword>
<evidence type="ECO:0000313" key="10">
    <source>
        <dbReference type="Proteomes" id="UP000294239"/>
    </source>
</evidence>
<keyword evidence="6" id="KW-0812">Transmembrane</keyword>
<evidence type="ECO:0000259" key="8">
    <source>
        <dbReference type="PROSITE" id="PS50885"/>
    </source>
</evidence>
<dbReference type="SMART" id="SM00304">
    <property type="entry name" value="HAMP"/>
    <property type="match status" value="2"/>
</dbReference>
<dbReference type="PROSITE" id="PS50885">
    <property type="entry name" value="HAMP"/>
    <property type="match status" value="2"/>
</dbReference>
<accession>A0ABY1YAG4</accession>
<dbReference type="GeneID" id="301041023"/>
<dbReference type="Proteomes" id="UP000294239">
    <property type="component" value="Unassembled WGS sequence"/>
</dbReference>
<comment type="similarity">
    <text evidence="2">Belongs to the methyl-accepting chemotaxis (MCP) protein family.</text>
</comment>